<organism evidence="2 3">
    <name type="scientific">Diversispora epigaea</name>
    <dbReference type="NCBI Taxonomy" id="1348612"/>
    <lineage>
        <taxon>Eukaryota</taxon>
        <taxon>Fungi</taxon>
        <taxon>Fungi incertae sedis</taxon>
        <taxon>Mucoromycota</taxon>
        <taxon>Glomeromycotina</taxon>
        <taxon>Glomeromycetes</taxon>
        <taxon>Diversisporales</taxon>
        <taxon>Diversisporaceae</taxon>
        <taxon>Diversispora</taxon>
    </lineage>
</organism>
<name>A0A397JJM4_9GLOM</name>
<proteinExistence type="predicted"/>
<evidence type="ECO:0000313" key="3">
    <source>
        <dbReference type="Proteomes" id="UP000266861"/>
    </source>
</evidence>
<dbReference type="OrthoDB" id="2406711at2759"/>
<dbReference type="Pfam" id="PF05699">
    <property type="entry name" value="Dimer_Tnp_hAT"/>
    <property type="match status" value="1"/>
</dbReference>
<keyword evidence="3" id="KW-1185">Reference proteome</keyword>
<dbReference type="InterPro" id="IPR008906">
    <property type="entry name" value="HATC_C_dom"/>
</dbReference>
<dbReference type="InterPro" id="IPR012337">
    <property type="entry name" value="RNaseH-like_sf"/>
</dbReference>
<dbReference type="EMBL" id="PQFF01000039">
    <property type="protein sequence ID" value="RHZ86998.1"/>
    <property type="molecule type" value="Genomic_DNA"/>
</dbReference>
<feature type="domain" description="HAT C-terminal dimerisation" evidence="1">
    <location>
        <begin position="239"/>
        <end position="283"/>
    </location>
</feature>
<gene>
    <name evidence="2" type="ORF">Glove_41g190</name>
</gene>
<dbReference type="AlphaFoldDB" id="A0A397JJM4"/>
<sequence length="308" mass="36810">MKKCHRDVLSPLMPQLTHIPCCAHILNLIGDSLRTFSRFQILKNFLEKIKEVFVYSPARQRRYLTHLKMHGIFSPYHIVYWSTFFKEEAENDKKNNNLEIINSYLQNEREFGVITIYLNFFSIYAKEFVQDLDFFQQSKKPIFPFVESRLQQLTSYIETNRNANYFSPFLENLITSLQFNVEEFYIIFREAFKVAYEKFKVHIPNHPAHLLFCAKFNNPSDELLREWGIYCELNNEIINEIELDQYWLNKASQLPILYKIAFDYIWLPVSSCSVERSFSMYNSLLDSDCQNLSLDSLKRLNMLYFNGF</sequence>
<evidence type="ECO:0000313" key="2">
    <source>
        <dbReference type="EMBL" id="RHZ86998.1"/>
    </source>
</evidence>
<protein>
    <recommendedName>
        <fullName evidence="1">HAT C-terminal dimerisation domain-containing protein</fullName>
    </recommendedName>
</protein>
<accession>A0A397JJM4</accession>
<dbReference type="Proteomes" id="UP000266861">
    <property type="component" value="Unassembled WGS sequence"/>
</dbReference>
<dbReference type="SUPFAM" id="SSF53098">
    <property type="entry name" value="Ribonuclease H-like"/>
    <property type="match status" value="1"/>
</dbReference>
<evidence type="ECO:0000259" key="1">
    <source>
        <dbReference type="Pfam" id="PF05699"/>
    </source>
</evidence>
<dbReference type="GO" id="GO:0046983">
    <property type="term" value="F:protein dimerization activity"/>
    <property type="evidence" value="ECO:0007669"/>
    <property type="project" value="InterPro"/>
</dbReference>
<reference evidence="2 3" key="1">
    <citation type="submission" date="2018-08" db="EMBL/GenBank/DDBJ databases">
        <title>Genome and evolution of the arbuscular mycorrhizal fungus Diversispora epigaea (formerly Glomus versiforme) and its bacterial endosymbionts.</title>
        <authorList>
            <person name="Sun X."/>
            <person name="Fei Z."/>
            <person name="Harrison M."/>
        </authorList>
    </citation>
    <scope>NUCLEOTIDE SEQUENCE [LARGE SCALE GENOMIC DNA]</scope>
    <source>
        <strain evidence="2 3">IT104</strain>
    </source>
</reference>
<comment type="caution">
    <text evidence="2">The sequence shown here is derived from an EMBL/GenBank/DDBJ whole genome shotgun (WGS) entry which is preliminary data.</text>
</comment>